<accession>A0A1U6J274</accession>
<organism evidence="1 2">
    <name type="scientific">Clostridium chauvoei JF4335</name>
    <dbReference type="NCBI Taxonomy" id="1351755"/>
    <lineage>
        <taxon>Bacteria</taxon>
        <taxon>Bacillati</taxon>
        <taxon>Bacillota</taxon>
        <taxon>Clostridia</taxon>
        <taxon>Eubacteriales</taxon>
        <taxon>Clostridiaceae</taxon>
        <taxon>Clostridium</taxon>
    </lineage>
</organism>
<name>A0A1U6J274_9CLOT</name>
<reference evidence="2" key="1">
    <citation type="submission" date="2017-03" db="EMBL/GenBank/DDBJ databases">
        <authorList>
            <person name="Falquet L."/>
            <person name="Falquet L."/>
        </authorList>
    </citation>
    <scope>NUCLEOTIDE SEQUENCE [LARGE SCALE GENOMIC DNA]</scope>
</reference>
<evidence type="ECO:0000313" key="2">
    <source>
        <dbReference type="Proteomes" id="UP000190476"/>
    </source>
</evidence>
<dbReference type="EMBL" id="LT799839">
    <property type="protein sequence ID" value="SLK14376.1"/>
    <property type="molecule type" value="Genomic_DNA"/>
</dbReference>
<proteinExistence type="predicted"/>
<evidence type="ECO:0008006" key="3">
    <source>
        <dbReference type="Google" id="ProtNLM"/>
    </source>
</evidence>
<sequence length="30" mass="3570">MVIILKPKTREEEIKKLKEELEAKGVYLLQ</sequence>
<evidence type="ECO:0000313" key="1">
    <source>
        <dbReference type="EMBL" id="SLK14376.1"/>
    </source>
</evidence>
<protein>
    <recommendedName>
        <fullName evidence="3">3-deoxy-7-phosphoheptulonate synthase</fullName>
    </recommendedName>
</protein>
<dbReference type="AlphaFoldDB" id="A0A1U6J274"/>
<gene>
    <name evidence="1" type="ORF">CCH01_06580</name>
</gene>
<dbReference type="STRING" id="1351755.CCH01_06580"/>
<keyword evidence="2" id="KW-1185">Reference proteome</keyword>
<dbReference type="Proteomes" id="UP000190476">
    <property type="component" value="Chromosome I"/>
</dbReference>